<dbReference type="Proteomes" id="UP000499080">
    <property type="component" value="Unassembled WGS sequence"/>
</dbReference>
<sequence>MEDEEKEAWNSFKFIVHRFLGNTKDPLYKIIVQCTLTAYEAKGCKMSLTVHFLHSHIECFPENLSAYSENQVQRFHQDVRVIERRYQRILDVKMLAGYFWMLRRETEDGKRKRVRRNVKEKKKTLHRQKKVNI</sequence>
<protein>
    <submittedName>
        <fullName evidence="1">Uncharacterized protein</fullName>
    </submittedName>
</protein>
<dbReference type="PANTHER" id="PTHR46114">
    <property type="entry name" value="APPLE DOMAIN-CONTAINING PROTEIN"/>
    <property type="match status" value="1"/>
</dbReference>
<name>A0A4Y2Q3N3_ARAVE</name>
<reference evidence="1 2" key="1">
    <citation type="journal article" date="2019" name="Sci. Rep.">
        <title>Orb-weaving spider Araneus ventricosus genome elucidates the spidroin gene catalogue.</title>
        <authorList>
            <person name="Kono N."/>
            <person name="Nakamura H."/>
            <person name="Ohtoshi R."/>
            <person name="Moran D.A.P."/>
            <person name="Shinohara A."/>
            <person name="Yoshida Y."/>
            <person name="Fujiwara M."/>
            <person name="Mori M."/>
            <person name="Tomita M."/>
            <person name="Arakawa K."/>
        </authorList>
    </citation>
    <scope>NUCLEOTIDE SEQUENCE [LARGE SCALE GENOMIC DNA]</scope>
</reference>
<evidence type="ECO:0000313" key="2">
    <source>
        <dbReference type="Proteomes" id="UP000499080"/>
    </source>
</evidence>
<dbReference type="AlphaFoldDB" id="A0A4Y2Q3N3"/>
<dbReference type="EMBL" id="BGPR01012856">
    <property type="protein sequence ID" value="GBN58024.1"/>
    <property type="molecule type" value="Genomic_DNA"/>
</dbReference>
<keyword evidence="2" id="KW-1185">Reference proteome</keyword>
<gene>
    <name evidence="1" type="ORF">AVEN_70902_1</name>
</gene>
<proteinExistence type="predicted"/>
<organism evidence="1 2">
    <name type="scientific">Araneus ventricosus</name>
    <name type="common">Orbweaver spider</name>
    <name type="synonym">Epeira ventricosa</name>
    <dbReference type="NCBI Taxonomy" id="182803"/>
    <lineage>
        <taxon>Eukaryota</taxon>
        <taxon>Metazoa</taxon>
        <taxon>Ecdysozoa</taxon>
        <taxon>Arthropoda</taxon>
        <taxon>Chelicerata</taxon>
        <taxon>Arachnida</taxon>
        <taxon>Araneae</taxon>
        <taxon>Araneomorphae</taxon>
        <taxon>Entelegynae</taxon>
        <taxon>Araneoidea</taxon>
        <taxon>Araneidae</taxon>
        <taxon>Araneus</taxon>
    </lineage>
</organism>
<dbReference type="OrthoDB" id="8063408at2759"/>
<accession>A0A4Y2Q3N3</accession>
<comment type="caution">
    <text evidence="1">The sequence shown here is derived from an EMBL/GenBank/DDBJ whole genome shotgun (WGS) entry which is preliminary data.</text>
</comment>
<evidence type="ECO:0000313" key="1">
    <source>
        <dbReference type="EMBL" id="GBN58024.1"/>
    </source>
</evidence>
<dbReference type="PANTHER" id="PTHR46114:SF1">
    <property type="entry name" value="ZAD DOMAIN-CONTAINING PROTEIN"/>
    <property type="match status" value="1"/>
</dbReference>